<dbReference type="AlphaFoldDB" id="A0A9D1GSG8"/>
<dbReference type="InterPro" id="IPR025659">
    <property type="entry name" value="Tubby-like_C"/>
</dbReference>
<reference evidence="2" key="2">
    <citation type="journal article" date="2021" name="PeerJ">
        <title>Extensive microbial diversity within the chicken gut microbiome revealed by metagenomics and culture.</title>
        <authorList>
            <person name="Gilroy R."/>
            <person name="Ravi A."/>
            <person name="Getino M."/>
            <person name="Pursley I."/>
            <person name="Horton D.L."/>
            <person name="Alikhan N.F."/>
            <person name="Baker D."/>
            <person name="Gharbi K."/>
            <person name="Hall N."/>
            <person name="Watson M."/>
            <person name="Adriaenssens E.M."/>
            <person name="Foster-Nyarko E."/>
            <person name="Jarju S."/>
            <person name="Secka A."/>
            <person name="Antonio M."/>
            <person name="Oren A."/>
            <person name="Chaudhuri R.R."/>
            <person name="La Ragione R."/>
            <person name="Hildebrand F."/>
            <person name="Pallen M.J."/>
        </authorList>
    </citation>
    <scope>NUCLEOTIDE SEQUENCE</scope>
    <source>
        <strain evidence="2">CHK33-4379</strain>
    </source>
</reference>
<protein>
    <submittedName>
        <fullName evidence="2">Uncharacterized protein</fullName>
    </submittedName>
</protein>
<dbReference type="EMBL" id="DVLL01000010">
    <property type="protein sequence ID" value="HIT58484.1"/>
    <property type="molecule type" value="Genomic_DNA"/>
</dbReference>
<comment type="caution">
    <text evidence="2">The sequence shown here is derived from an EMBL/GenBank/DDBJ whole genome shotgun (WGS) entry which is preliminary data.</text>
</comment>
<dbReference type="InterPro" id="IPR007612">
    <property type="entry name" value="LOR"/>
</dbReference>
<sequence>MKLYIKQRVFSWTDTYDVYGANQIPKYFVKAEFFTIGHKIHIYDHASGNEVGVIREKLFTMFGGAEISAGGRELGSITKHFSFLRPKYSIDYNGWGIEGDFFGWDYSITDRYGETVALISKELFNWGDTYSLEIFSDSNELDALMTVIAIDMLNCGRS</sequence>
<gene>
    <name evidence="2" type="ORF">IAC39_02035</name>
</gene>
<accession>A0A9D1GSG8</accession>
<name>A0A9D1GSG8_9FIRM</name>
<dbReference type="Pfam" id="PF04525">
    <property type="entry name" value="LOR"/>
    <property type="match status" value="1"/>
</dbReference>
<proteinExistence type="inferred from homology"/>
<dbReference type="Gene3D" id="2.40.160.200">
    <property type="entry name" value="LURP1-related"/>
    <property type="match status" value="1"/>
</dbReference>
<evidence type="ECO:0000256" key="1">
    <source>
        <dbReference type="ARBA" id="ARBA00005437"/>
    </source>
</evidence>
<dbReference type="Proteomes" id="UP000824136">
    <property type="component" value="Unassembled WGS sequence"/>
</dbReference>
<dbReference type="SUPFAM" id="SSF54518">
    <property type="entry name" value="Tubby C-terminal domain-like"/>
    <property type="match status" value="1"/>
</dbReference>
<reference evidence="2" key="1">
    <citation type="submission" date="2020-10" db="EMBL/GenBank/DDBJ databases">
        <authorList>
            <person name="Gilroy R."/>
        </authorList>
    </citation>
    <scope>NUCLEOTIDE SEQUENCE</scope>
    <source>
        <strain evidence="2">CHK33-4379</strain>
    </source>
</reference>
<organism evidence="2 3">
    <name type="scientific">Candidatus Faeciplasma pullistercoris</name>
    <dbReference type="NCBI Taxonomy" id="2840800"/>
    <lineage>
        <taxon>Bacteria</taxon>
        <taxon>Bacillati</taxon>
        <taxon>Bacillota</taxon>
        <taxon>Clostridia</taxon>
        <taxon>Eubacteriales</taxon>
        <taxon>Oscillospiraceae</taxon>
        <taxon>Oscillospiraceae incertae sedis</taxon>
        <taxon>Candidatus Faeciplasma</taxon>
    </lineage>
</organism>
<evidence type="ECO:0000313" key="3">
    <source>
        <dbReference type="Proteomes" id="UP000824136"/>
    </source>
</evidence>
<comment type="similarity">
    <text evidence="1">Belongs to the LOR family.</text>
</comment>
<dbReference type="InterPro" id="IPR038595">
    <property type="entry name" value="LOR_sf"/>
</dbReference>
<evidence type="ECO:0000313" key="2">
    <source>
        <dbReference type="EMBL" id="HIT58484.1"/>
    </source>
</evidence>